<dbReference type="Gene3D" id="3.30.460.10">
    <property type="entry name" value="Beta Polymerase, domain 2"/>
    <property type="match status" value="1"/>
</dbReference>
<keyword evidence="2" id="KW-1185">Reference proteome</keyword>
<dbReference type="PANTHER" id="PTHR34822">
    <property type="entry name" value="GRPB DOMAIN PROTEIN (AFU_ORTHOLOGUE AFUA_1G01530)"/>
    <property type="match status" value="1"/>
</dbReference>
<proteinExistence type="predicted"/>
<sequence>MVTVEPYNRDWPRLFEEHALELRMALGSQATEIEHIGSTAIPGLAAKPIIDLAARAAPRIDPFSLGSAIAFLGYSPHRSGPKNHAIYVRGTALGRTHILHVFRSDDWEHCNQRVFRDKLLHDASARHLYGELKIQLAASVSDGAGYTSGKRELIQALLNQEQAARGFPLTIAWDK</sequence>
<dbReference type="SUPFAM" id="SSF81301">
    <property type="entry name" value="Nucleotidyltransferase"/>
    <property type="match status" value="1"/>
</dbReference>
<organism evidence="1 2">
    <name type="scientific">Cryobacterium melibiosiphilum</name>
    <dbReference type="NCBI Taxonomy" id="995039"/>
    <lineage>
        <taxon>Bacteria</taxon>
        <taxon>Bacillati</taxon>
        <taxon>Actinomycetota</taxon>
        <taxon>Actinomycetes</taxon>
        <taxon>Micrococcales</taxon>
        <taxon>Microbacteriaceae</taxon>
        <taxon>Cryobacterium</taxon>
    </lineage>
</organism>
<dbReference type="Pfam" id="PF04229">
    <property type="entry name" value="GrpB"/>
    <property type="match status" value="1"/>
</dbReference>
<dbReference type="PANTHER" id="PTHR34822:SF1">
    <property type="entry name" value="GRPB FAMILY PROTEIN"/>
    <property type="match status" value="1"/>
</dbReference>
<dbReference type="AlphaFoldDB" id="A0A3A5MP50"/>
<evidence type="ECO:0000313" key="2">
    <source>
        <dbReference type="Proteomes" id="UP000272015"/>
    </source>
</evidence>
<accession>A0A3A5MP50</accession>
<evidence type="ECO:0000313" key="1">
    <source>
        <dbReference type="EMBL" id="RJT90745.1"/>
    </source>
</evidence>
<reference evidence="1 2" key="1">
    <citation type="submission" date="2018-09" db="EMBL/GenBank/DDBJ databases">
        <title>Novel species of Cryobacterium.</title>
        <authorList>
            <person name="Liu Q."/>
            <person name="Xin Y.-H."/>
        </authorList>
    </citation>
    <scope>NUCLEOTIDE SEQUENCE [LARGE SCALE GENOMIC DNA]</scope>
    <source>
        <strain evidence="1 2">Hh39</strain>
    </source>
</reference>
<dbReference type="OrthoDB" id="9799092at2"/>
<dbReference type="InterPro" id="IPR043519">
    <property type="entry name" value="NT_sf"/>
</dbReference>
<dbReference type="Proteomes" id="UP000272015">
    <property type="component" value="Unassembled WGS sequence"/>
</dbReference>
<dbReference type="InterPro" id="IPR007344">
    <property type="entry name" value="GrpB/CoaE"/>
</dbReference>
<comment type="caution">
    <text evidence="1">The sequence shown here is derived from an EMBL/GenBank/DDBJ whole genome shotgun (WGS) entry which is preliminary data.</text>
</comment>
<protein>
    <submittedName>
        <fullName evidence="1">GrpB family protein</fullName>
    </submittedName>
</protein>
<dbReference type="RefSeq" id="WP_119971477.1">
    <property type="nucleotide sequence ID" value="NZ_JBHSQA010000049.1"/>
</dbReference>
<name>A0A3A5MP50_9MICO</name>
<dbReference type="EMBL" id="QZVS01000056">
    <property type="protein sequence ID" value="RJT90745.1"/>
    <property type="molecule type" value="Genomic_DNA"/>
</dbReference>
<gene>
    <name evidence="1" type="ORF">D6T64_03150</name>
</gene>